<feature type="region of interest" description="Disordered" evidence="1">
    <location>
        <begin position="1"/>
        <end position="27"/>
    </location>
</feature>
<organism evidence="2 3">
    <name type="scientific">Modestobacter caceresii</name>
    <dbReference type="NCBI Taxonomy" id="1522368"/>
    <lineage>
        <taxon>Bacteria</taxon>
        <taxon>Bacillati</taxon>
        <taxon>Actinomycetota</taxon>
        <taxon>Actinomycetes</taxon>
        <taxon>Geodermatophilales</taxon>
        <taxon>Geodermatophilaceae</taxon>
        <taxon>Modestobacter</taxon>
    </lineage>
</organism>
<proteinExistence type="predicted"/>
<dbReference type="EMBL" id="JPMX01000119">
    <property type="protein sequence ID" value="KGH44554.1"/>
    <property type="molecule type" value="Genomic_DNA"/>
</dbReference>
<dbReference type="Proteomes" id="UP000029713">
    <property type="component" value="Unassembled WGS sequence"/>
</dbReference>
<reference evidence="2 3" key="1">
    <citation type="submission" date="2014-07" db="EMBL/GenBank/DDBJ databases">
        <title>Biosystematic studies on Modestobacter strains isolated from extreme hyper-arid desert soil and from historic building.</title>
        <authorList>
            <person name="Bukarasam K."/>
            <person name="Bull A."/>
            <person name="Girard G."/>
            <person name="van Wezel G."/>
            <person name="Goodfellow M."/>
        </authorList>
    </citation>
    <scope>NUCLEOTIDE SEQUENCE [LARGE SCALE GENOMIC DNA]</scope>
    <source>
        <strain evidence="2 3">KNN45-2b</strain>
    </source>
</reference>
<protein>
    <submittedName>
        <fullName evidence="2">Uncharacterized protein</fullName>
    </submittedName>
</protein>
<name>A0A098Y279_9ACTN</name>
<dbReference type="RefSeq" id="WP_036340834.1">
    <property type="nucleotide sequence ID" value="NZ_JPMX01000119.1"/>
</dbReference>
<gene>
    <name evidence="2" type="ORF">IN07_23165</name>
</gene>
<dbReference type="OrthoDB" id="5197150at2"/>
<keyword evidence="3" id="KW-1185">Reference proteome</keyword>
<evidence type="ECO:0000313" key="2">
    <source>
        <dbReference type="EMBL" id="KGH44554.1"/>
    </source>
</evidence>
<evidence type="ECO:0000256" key="1">
    <source>
        <dbReference type="SAM" id="MobiDB-lite"/>
    </source>
</evidence>
<accession>A0A098Y279</accession>
<comment type="caution">
    <text evidence="2">The sequence shown here is derived from an EMBL/GenBank/DDBJ whole genome shotgun (WGS) entry which is preliminary data.</text>
</comment>
<sequence length="85" mass="9181">MSRSTLDGALSAAGTPRRGRHRIDNPAGVRCSDLPGVRERLPQGRRGAAFFRALVPSVRSGRHTWDFLANAGGRPRTAFAIILSL</sequence>
<dbReference type="AlphaFoldDB" id="A0A098Y279"/>
<evidence type="ECO:0000313" key="3">
    <source>
        <dbReference type="Proteomes" id="UP000029713"/>
    </source>
</evidence>